<dbReference type="EMBL" id="JAOTIF010000001">
    <property type="protein sequence ID" value="MCU7547879.1"/>
    <property type="molecule type" value="Genomic_DNA"/>
</dbReference>
<comment type="caution">
    <text evidence="2">The sequence shown here is derived from an EMBL/GenBank/DDBJ whole genome shotgun (WGS) entry which is preliminary data.</text>
</comment>
<dbReference type="Pfam" id="PF14362">
    <property type="entry name" value="DUF4407"/>
    <property type="match status" value="1"/>
</dbReference>
<keyword evidence="1" id="KW-0812">Transmembrane</keyword>
<dbReference type="RefSeq" id="WP_279295324.1">
    <property type="nucleotide sequence ID" value="NZ_JAOTIF010000001.1"/>
</dbReference>
<sequence>MDVYIIGSLIIDQIIFKDDIDLEKEQFINNIVENIYPKRAAERKLQIAELNNQLLSKDSQRTKLATDVANNPLTTITTVQMSPVPVTHTVTDSSGTKSNTNYVNKPTITKSQVPNPNAALLAALDTQITTLQKLKIAKEDSLANLRGSVERTLKAKTGFLDELNIMWSLLSRSLPATIVYIIWFLLLLGLELFILMNKRHEKPTDYDQMINHQMDTHIRKIQVLSGQTNIT</sequence>
<keyword evidence="3" id="KW-1185">Reference proteome</keyword>
<reference evidence="2" key="2">
    <citation type="submission" date="2023-04" db="EMBL/GenBank/DDBJ databases">
        <title>Paracnuella aquatica gen. nov., sp. nov., a member of the family Chitinophagaceae isolated from a hot spring.</title>
        <authorList>
            <person name="Wang C."/>
        </authorList>
    </citation>
    <scope>NUCLEOTIDE SEQUENCE</scope>
    <source>
        <strain evidence="2">LB-8</strain>
    </source>
</reference>
<gene>
    <name evidence="2" type="ORF">OCK74_02080</name>
</gene>
<dbReference type="InterPro" id="IPR025519">
    <property type="entry name" value="DUF4407"/>
</dbReference>
<organism evidence="2 3">
    <name type="scientific">Paraflavisolibacter caeni</name>
    <dbReference type="NCBI Taxonomy" id="2982496"/>
    <lineage>
        <taxon>Bacteria</taxon>
        <taxon>Pseudomonadati</taxon>
        <taxon>Bacteroidota</taxon>
        <taxon>Chitinophagia</taxon>
        <taxon>Chitinophagales</taxon>
        <taxon>Chitinophagaceae</taxon>
        <taxon>Paraflavisolibacter</taxon>
    </lineage>
</organism>
<reference evidence="2" key="1">
    <citation type="submission" date="2022-09" db="EMBL/GenBank/DDBJ databases">
        <authorList>
            <person name="Yuan C."/>
            <person name="Ke Z."/>
        </authorList>
    </citation>
    <scope>NUCLEOTIDE SEQUENCE</scope>
    <source>
        <strain evidence="2">LB-8</strain>
    </source>
</reference>
<dbReference type="AlphaFoldDB" id="A0A9X2XS06"/>
<evidence type="ECO:0000256" key="1">
    <source>
        <dbReference type="SAM" id="Phobius"/>
    </source>
</evidence>
<keyword evidence="1" id="KW-1133">Transmembrane helix</keyword>
<protein>
    <submittedName>
        <fullName evidence="2">DUF4407 domain-containing protein</fullName>
    </submittedName>
</protein>
<dbReference type="Proteomes" id="UP001155483">
    <property type="component" value="Unassembled WGS sequence"/>
</dbReference>
<name>A0A9X2XS06_9BACT</name>
<evidence type="ECO:0000313" key="3">
    <source>
        <dbReference type="Proteomes" id="UP001155483"/>
    </source>
</evidence>
<feature type="transmembrane region" description="Helical" evidence="1">
    <location>
        <begin position="178"/>
        <end position="196"/>
    </location>
</feature>
<evidence type="ECO:0000313" key="2">
    <source>
        <dbReference type="EMBL" id="MCU7547879.1"/>
    </source>
</evidence>
<proteinExistence type="predicted"/>
<accession>A0A9X2XS06</accession>
<keyword evidence="1" id="KW-0472">Membrane</keyword>